<keyword evidence="4" id="KW-0326">Glycosidase</keyword>
<dbReference type="Gene3D" id="3.40.630.30">
    <property type="match status" value="1"/>
</dbReference>
<dbReference type="OrthoDB" id="4215304at2759"/>
<dbReference type="HOGENOM" id="CLU_008392_3_1_1"/>
<reference evidence="6 7" key="1">
    <citation type="submission" date="2014-04" db="EMBL/GenBank/DDBJ databases">
        <authorList>
            <consortium name="DOE Joint Genome Institute"/>
            <person name="Kuo A."/>
            <person name="Martino E."/>
            <person name="Perotto S."/>
            <person name="Kohler A."/>
            <person name="Nagy L.G."/>
            <person name="Floudas D."/>
            <person name="Copeland A."/>
            <person name="Barry K.W."/>
            <person name="Cichocki N."/>
            <person name="Veneault-Fourrey C."/>
            <person name="LaButti K."/>
            <person name="Lindquist E.A."/>
            <person name="Lipzen A."/>
            <person name="Lundell T."/>
            <person name="Morin E."/>
            <person name="Murat C."/>
            <person name="Sun H."/>
            <person name="Tunlid A."/>
            <person name="Henrissat B."/>
            <person name="Grigoriev I.V."/>
            <person name="Hibbett D.S."/>
            <person name="Martin F."/>
            <person name="Nordberg H.P."/>
            <person name="Cantor M.N."/>
            <person name="Hua S.X."/>
        </authorList>
    </citation>
    <scope>NUCLEOTIDE SEQUENCE [LARGE SCALE GENOMIC DNA]</scope>
    <source>
        <strain evidence="6 7">Zn</strain>
    </source>
</reference>
<dbReference type="CDD" id="cd04301">
    <property type="entry name" value="NAT_SF"/>
    <property type="match status" value="2"/>
</dbReference>
<comment type="similarity">
    <text evidence="1">Belongs to the glycosyl hydrolase 3 family.</text>
</comment>
<dbReference type="SUPFAM" id="SSF51445">
    <property type="entry name" value="(Trans)glycosidases"/>
    <property type="match status" value="1"/>
</dbReference>
<dbReference type="Proteomes" id="UP000054321">
    <property type="component" value="Unassembled WGS sequence"/>
</dbReference>
<evidence type="ECO:0000256" key="4">
    <source>
        <dbReference type="ARBA" id="ARBA00023295"/>
    </source>
</evidence>
<dbReference type="Gene3D" id="3.20.20.300">
    <property type="entry name" value="Glycoside hydrolase, family 3, N-terminal domain"/>
    <property type="match status" value="1"/>
</dbReference>
<dbReference type="SUPFAM" id="SSF55729">
    <property type="entry name" value="Acyl-CoA N-acyltransferases (Nat)"/>
    <property type="match status" value="1"/>
</dbReference>
<dbReference type="GO" id="GO:0009254">
    <property type="term" value="P:peptidoglycan turnover"/>
    <property type="evidence" value="ECO:0007669"/>
    <property type="project" value="TreeGrafter"/>
</dbReference>
<dbReference type="GO" id="GO:0004553">
    <property type="term" value="F:hydrolase activity, hydrolyzing O-glycosyl compounds"/>
    <property type="evidence" value="ECO:0007669"/>
    <property type="project" value="InterPro"/>
</dbReference>
<dbReference type="GO" id="GO:0016747">
    <property type="term" value="F:acyltransferase activity, transferring groups other than amino-acyl groups"/>
    <property type="evidence" value="ECO:0007669"/>
    <property type="project" value="InterPro"/>
</dbReference>
<dbReference type="InterPro" id="IPR036962">
    <property type="entry name" value="Glyco_hydro_3_N_sf"/>
</dbReference>
<dbReference type="PANTHER" id="PTHR30480">
    <property type="entry name" value="BETA-HEXOSAMINIDASE-RELATED"/>
    <property type="match status" value="1"/>
</dbReference>
<dbReference type="Gene3D" id="3.40.50.1700">
    <property type="entry name" value="Glycoside hydrolase family 3 C-terminal domain"/>
    <property type="match status" value="1"/>
</dbReference>
<dbReference type="STRING" id="913774.A0A0C3GXI2"/>
<dbReference type="GO" id="GO:0005975">
    <property type="term" value="P:carbohydrate metabolic process"/>
    <property type="evidence" value="ECO:0007669"/>
    <property type="project" value="InterPro"/>
</dbReference>
<proteinExistence type="inferred from homology"/>
<evidence type="ECO:0000313" key="7">
    <source>
        <dbReference type="Proteomes" id="UP000054321"/>
    </source>
</evidence>
<dbReference type="InterPro" id="IPR050226">
    <property type="entry name" value="NagZ_Beta-hexosaminidase"/>
</dbReference>
<dbReference type="InterPro" id="IPR036881">
    <property type="entry name" value="Glyco_hydro_3_C_sf"/>
</dbReference>
<dbReference type="Pfam" id="PF00583">
    <property type="entry name" value="Acetyltransf_1"/>
    <property type="match status" value="1"/>
</dbReference>
<dbReference type="InParanoid" id="A0A0C3GXI2"/>
<evidence type="ECO:0000313" key="6">
    <source>
        <dbReference type="EMBL" id="KIM95959.1"/>
    </source>
</evidence>
<dbReference type="PROSITE" id="PS51186">
    <property type="entry name" value="GNAT"/>
    <property type="match status" value="1"/>
</dbReference>
<dbReference type="Pfam" id="PF00933">
    <property type="entry name" value="Glyco_hydro_3"/>
    <property type="match status" value="1"/>
</dbReference>
<dbReference type="EMBL" id="KN832885">
    <property type="protein sequence ID" value="KIM95959.1"/>
    <property type="molecule type" value="Genomic_DNA"/>
</dbReference>
<dbReference type="InterPro" id="IPR016181">
    <property type="entry name" value="Acyl_CoA_acyltransferase"/>
</dbReference>
<reference evidence="7" key="2">
    <citation type="submission" date="2015-01" db="EMBL/GenBank/DDBJ databases">
        <title>Evolutionary Origins and Diversification of the Mycorrhizal Mutualists.</title>
        <authorList>
            <consortium name="DOE Joint Genome Institute"/>
            <consortium name="Mycorrhizal Genomics Consortium"/>
            <person name="Kohler A."/>
            <person name="Kuo A."/>
            <person name="Nagy L.G."/>
            <person name="Floudas D."/>
            <person name="Copeland A."/>
            <person name="Barry K.W."/>
            <person name="Cichocki N."/>
            <person name="Veneault-Fourrey C."/>
            <person name="LaButti K."/>
            <person name="Lindquist E.A."/>
            <person name="Lipzen A."/>
            <person name="Lundell T."/>
            <person name="Morin E."/>
            <person name="Murat C."/>
            <person name="Riley R."/>
            <person name="Ohm R."/>
            <person name="Sun H."/>
            <person name="Tunlid A."/>
            <person name="Henrissat B."/>
            <person name="Grigoriev I.V."/>
            <person name="Hibbett D.S."/>
            <person name="Martin F."/>
        </authorList>
    </citation>
    <scope>NUCLEOTIDE SEQUENCE [LARGE SCALE GENOMIC DNA]</scope>
    <source>
        <strain evidence="7">Zn</strain>
    </source>
</reference>
<evidence type="ECO:0000259" key="5">
    <source>
        <dbReference type="PROSITE" id="PS51186"/>
    </source>
</evidence>
<organism evidence="6 7">
    <name type="scientific">Oidiodendron maius (strain Zn)</name>
    <dbReference type="NCBI Taxonomy" id="913774"/>
    <lineage>
        <taxon>Eukaryota</taxon>
        <taxon>Fungi</taxon>
        <taxon>Dikarya</taxon>
        <taxon>Ascomycota</taxon>
        <taxon>Pezizomycotina</taxon>
        <taxon>Leotiomycetes</taxon>
        <taxon>Leotiomycetes incertae sedis</taxon>
        <taxon>Myxotrichaceae</taxon>
        <taxon>Oidiodendron</taxon>
    </lineage>
</organism>
<dbReference type="AlphaFoldDB" id="A0A0C3GXI2"/>
<dbReference type="InterPro" id="IPR000182">
    <property type="entry name" value="GNAT_dom"/>
</dbReference>
<evidence type="ECO:0000256" key="1">
    <source>
        <dbReference type="ARBA" id="ARBA00005336"/>
    </source>
</evidence>
<dbReference type="InterPro" id="IPR001764">
    <property type="entry name" value="Glyco_hydro_3_N"/>
</dbReference>
<name>A0A0C3GXI2_OIDMZ</name>
<evidence type="ECO:0000256" key="2">
    <source>
        <dbReference type="ARBA" id="ARBA00022801"/>
    </source>
</evidence>
<keyword evidence="7" id="KW-1185">Reference proteome</keyword>
<dbReference type="InterPro" id="IPR017853">
    <property type="entry name" value="GH"/>
</dbReference>
<dbReference type="PANTHER" id="PTHR30480:SF16">
    <property type="entry name" value="GLYCOSIDE HYDROLASE FAMILY 3 DOMAIN PROTEIN"/>
    <property type="match status" value="1"/>
</dbReference>
<feature type="domain" description="N-acetyltransferase" evidence="5">
    <location>
        <begin position="751"/>
        <end position="883"/>
    </location>
</feature>
<protein>
    <submittedName>
        <fullName evidence="6">Glycoside hydrolase family 3 protein</fullName>
    </submittedName>
</protein>
<keyword evidence="3" id="KW-0325">Glycoprotein</keyword>
<accession>A0A0C3GXI2</accession>
<sequence length="883" mass="95888">MTGTETATPTTPWTEEELRAKVGQLFIVGFDGHVPNDDIKSLITTHKVGAIVLFQRNVGSASQLRDLTNSLQELARSSGHEQRLFIAIDQENGLVTRIKPPIAAQLPGLMALGATGDASNAFEIASATAETLKAFGINMNYGPIADVNSEPKNPVIGVRSPSDDPEVVGRFVSAQIAAFRESGVVSCTKHFPGHGDTAVDSHVGLPVISKSRDQLEACEFIPFRRAAMEGVDSVMTAHIAMPGLTGSELSEDHPSRSLPASLNPDAIKILRDEMKYEGVIVSDCLEMDGVRATFGTEKGAVMAVKAGTDCIMVCHTMSAQVGAIENVVQAVKQGEISQEAIQASVNRVNELKRKYLPPLSDTSALQTSTDMGARNKRHAALASRMYAQSTTVVRSAPGRIPVTKGPETKCVYLLPGKAPLGGGLGGGAVDSGEEKTREPYLKHSFIDLINPDNSLVHAIQYFDSKALDPAEEVIIDQADVVVFCTRNGSLSQYQKGLGLSLGKKLGSKLIAVATCDPYDFLDDVEAIQNYITTYEPTPEAFQSALDVIFGVIPASGVLPVGSAHNKPEVELLDNTSEDQITHLWTLWHEIFPAWPVDRGHLAAMVSKVPGVHLTHDKGFSLAYYQKTGDGGLDGMISVVGVLESYRGKGLGTALINRTRKELNARSETGKPISFGIRSSFPRFWPGVPVNFAPKDRDFFIHRGFRKSRDPTARDLFKSIVTETAPPAVLERVAKLPLTFSPWSPELYEECMTKQRANFNDNQAWIEAYETLAKANQHQEVLVAFDESGAQVGWTLMCQPDSVVGQAFAFLPLLPSKNKTGLIACVGVDASARKKGVGLALLVKAMENMRSRGLEGVLIDWVVIRGFYETLGFEVFWEYEKYDW</sequence>
<gene>
    <name evidence="6" type="ORF">OIDMADRAFT_59046</name>
</gene>
<evidence type="ECO:0000256" key="3">
    <source>
        <dbReference type="ARBA" id="ARBA00023180"/>
    </source>
</evidence>
<keyword evidence="2 6" id="KW-0378">Hydrolase</keyword>